<dbReference type="RefSeq" id="WP_239211896.1">
    <property type="nucleotide sequence ID" value="NZ_CP091865.1"/>
</dbReference>
<dbReference type="GO" id="GO:0006508">
    <property type="term" value="P:proteolysis"/>
    <property type="evidence" value="ECO:0007669"/>
    <property type="project" value="UniProtKB-KW"/>
</dbReference>
<dbReference type="PROSITE" id="PS00134">
    <property type="entry name" value="TRYPSIN_HIS"/>
    <property type="match status" value="1"/>
</dbReference>
<evidence type="ECO:0000259" key="2">
    <source>
        <dbReference type="Pfam" id="PF00089"/>
    </source>
</evidence>
<protein>
    <submittedName>
        <fullName evidence="3">Trypsin-like serine protease</fullName>
        <ecNumber evidence="3">3.4.21.-</ecNumber>
    </submittedName>
</protein>
<dbReference type="InterPro" id="IPR033116">
    <property type="entry name" value="TRYPSIN_SER"/>
</dbReference>
<proteinExistence type="predicted"/>
<feature type="domain" description="Peptidase S1" evidence="2">
    <location>
        <begin position="155"/>
        <end position="313"/>
    </location>
</feature>
<dbReference type="Proteomes" id="UP001226160">
    <property type="component" value="Unassembled WGS sequence"/>
</dbReference>
<evidence type="ECO:0000313" key="4">
    <source>
        <dbReference type="Proteomes" id="UP001226160"/>
    </source>
</evidence>
<feature type="compositionally biased region" description="Polar residues" evidence="1">
    <location>
        <begin position="94"/>
        <end position="106"/>
    </location>
</feature>
<dbReference type="InterPro" id="IPR018114">
    <property type="entry name" value="TRYPSIN_HIS"/>
</dbReference>
<dbReference type="EMBL" id="JASNVP010000004">
    <property type="protein sequence ID" value="MDK4326009.1"/>
    <property type="molecule type" value="Genomic_DNA"/>
</dbReference>
<dbReference type="InterPro" id="IPR009003">
    <property type="entry name" value="Peptidase_S1_PA"/>
</dbReference>
<comment type="caution">
    <text evidence="3">The sequence shown here is derived from an EMBL/GenBank/DDBJ whole genome shotgun (WGS) entry which is preliminary data.</text>
</comment>
<reference evidence="3" key="1">
    <citation type="submission" date="2023-05" db="EMBL/GenBank/DDBJ databases">
        <title>Metabolic capabilities are highly conserved among human nasal-associated Corynebacterium species in pangenomic analyses.</title>
        <authorList>
            <person name="Tran T.H."/>
            <person name="Roberts A.Q."/>
            <person name="Escapa I.F."/>
            <person name="Gao W."/>
            <person name="Conlan S."/>
            <person name="Kong H."/>
            <person name="Segre J.A."/>
            <person name="Kelly M.S."/>
            <person name="Lemon K.P."/>
        </authorList>
    </citation>
    <scope>NUCLEOTIDE SEQUENCE</scope>
    <source>
        <strain evidence="3">KPL2654</strain>
    </source>
</reference>
<keyword evidence="3" id="KW-0378">Hydrolase</keyword>
<dbReference type="EC" id="3.4.21.-" evidence="3"/>
<accession>A0AAP4BT82</accession>
<evidence type="ECO:0000256" key="1">
    <source>
        <dbReference type="SAM" id="MobiDB-lite"/>
    </source>
</evidence>
<dbReference type="InterPro" id="IPR001254">
    <property type="entry name" value="Trypsin_dom"/>
</dbReference>
<organism evidence="3 4">
    <name type="scientific">Corynebacterium propinquum</name>
    <dbReference type="NCBI Taxonomy" id="43769"/>
    <lineage>
        <taxon>Bacteria</taxon>
        <taxon>Bacillati</taxon>
        <taxon>Actinomycetota</taxon>
        <taxon>Actinomycetes</taxon>
        <taxon>Mycobacteriales</taxon>
        <taxon>Corynebacteriaceae</taxon>
        <taxon>Corynebacterium</taxon>
    </lineage>
</organism>
<dbReference type="Gene3D" id="2.40.10.10">
    <property type="entry name" value="Trypsin-like serine proteases"/>
    <property type="match status" value="2"/>
</dbReference>
<dbReference type="PROSITE" id="PS00135">
    <property type="entry name" value="TRYPSIN_SER"/>
    <property type="match status" value="1"/>
</dbReference>
<dbReference type="GO" id="GO:0004252">
    <property type="term" value="F:serine-type endopeptidase activity"/>
    <property type="evidence" value="ECO:0007669"/>
    <property type="project" value="InterPro"/>
</dbReference>
<gene>
    <name evidence="3" type="ORF">QPX54_05695</name>
</gene>
<dbReference type="AlphaFoldDB" id="A0AAP4BT82"/>
<feature type="region of interest" description="Disordered" evidence="1">
    <location>
        <begin position="75"/>
        <end position="106"/>
    </location>
</feature>
<sequence>MIGQKQQADAGSGYSSVGGSNHSRTGILAVMCAVLLFASACTSTGISAFGEGDPSGGSAADGFPEGADMAAEFDPVQPRSLPAPPPRADALTGADQQRLGQEPQSQTRIIHPAHSPLAPGAPIDISTHVPQPGEQFHYNICTVAYSFTDEAGTGYAITASHCGREGDLVWAGQANNRFQWPAEPIGSFIYSDLYTVDSSDLDIAIIELNANAYDASVAGGSEAALNPMATAIADRLDFLPEHVCKNGRITGITCGDTTAAQALGKLNTHDGSVLDARSARAALCATTGDSGGPVYAELNGEQVIVGLVSGTTTQQAAHQCNGDEPVDGNNGDISVSYTPATEFQRIIGSIVPQAATTTTTW</sequence>
<dbReference type="Pfam" id="PF00089">
    <property type="entry name" value="Trypsin"/>
    <property type="match status" value="1"/>
</dbReference>
<dbReference type="SUPFAM" id="SSF50494">
    <property type="entry name" value="Trypsin-like serine proteases"/>
    <property type="match status" value="1"/>
</dbReference>
<evidence type="ECO:0000313" key="3">
    <source>
        <dbReference type="EMBL" id="MDK4326009.1"/>
    </source>
</evidence>
<name>A0AAP4BT82_9CORY</name>
<keyword evidence="3" id="KW-0645">Protease</keyword>
<dbReference type="InterPro" id="IPR043504">
    <property type="entry name" value="Peptidase_S1_PA_chymotrypsin"/>
</dbReference>